<dbReference type="Proteomes" id="UP000316759">
    <property type="component" value="Unassembled WGS sequence"/>
</dbReference>
<organism evidence="2 3">
    <name type="scientific">Fasciola gigantica</name>
    <name type="common">Giant liver fluke</name>
    <dbReference type="NCBI Taxonomy" id="46835"/>
    <lineage>
        <taxon>Eukaryota</taxon>
        <taxon>Metazoa</taxon>
        <taxon>Spiralia</taxon>
        <taxon>Lophotrochozoa</taxon>
        <taxon>Platyhelminthes</taxon>
        <taxon>Trematoda</taxon>
        <taxon>Digenea</taxon>
        <taxon>Plagiorchiida</taxon>
        <taxon>Echinostomata</taxon>
        <taxon>Echinostomatoidea</taxon>
        <taxon>Fasciolidae</taxon>
        <taxon>Fasciola</taxon>
    </lineage>
</organism>
<comment type="caution">
    <text evidence="2">The sequence shown here is derived from an EMBL/GenBank/DDBJ whole genome shotgun (WGS) entry which is preliminary data.</text>
</comment>
<evidence type="ECO:0000313" key="3">
    <source>
        <dbReference type="Proteomes" id="UP000316759"/>
    </source>
</evidence>
<proteinExistence type="predicted"/>
<keyword evidence="3" id="KW-1185">Reference proteome</keyword>
<evidence type="ECO:0000256" key="1">
    <source>
        <dbReference type="SAM" id="MobiDB-lite"/>
    </source>
</evidence>
<gene>
    <name evidence="2" type="ORF">FGIG_10114</name>
</gene>
<feature type="compositionally biased region" description="Low complexity" evidence="1">
    <location>
        <begin position="205"/>
        <end position="215"/>
    </location>
</feature>
<feature type="compositionally biased region" description="Pro residues" evidence="1">
    <location>
        <begin position="157"/>
        <end position="175"/>
    </location>
</feature>
<protein>
    <submittedName>
        <fullName evidence="2">Uncharacterized protein</fullName>
    </submittedName>
</protein>
<reference evidence="2 3" key="1">
    <citation type="submission" date="2019-04" db="EMBL/GenBank/DDBJ databases">
        <title>Annotation for the trematode Fasciola gigantica.</title>
        <authorList>
            <person name="Choi Y.-J."/>
        </authorList>
    </citation>
    <scope>NUCLEOTIDE SEQUENCE [LARGE SCALE GENOMIC DNA]</scope>
    <source>
        <strain evidence="2">Uganda_cow_1</strain>
    </source>
</reference>
<dbReference type="OrthoDB" id="10260545at2759"/>
<dbReference type="AlphaFoldDB" id="A0A504YUH7"/>
<sequence>MTNSDWMWKTLSRVIRMEKPGTSVWFTRFTGQMTFRDLHFSKQAMRMLNTPNAGGSSIVSEVLSFEVISRYLRAKLYKMETEIEYFPKGGPMTDYLSPASTVPGLLAAPTPLGPPPRLASGPPRSLYHSLLQHTQVLPTPASPAPSLPLLRATPLAVHPPEPTSAPQPSCPPLPRPALSHRYLPSLPAHTSGSSQLLLPTPPPSLLSASTPTHSPRTPLSPPSADRLFYPQYRLLLLSQLVT</sequence>
<accession>A0A504YUH7</accession>
<dbReference type="EMBL" id="SUNJ01002874">
    <property type="protein sequence ID" value="TPP65652.1"/>
    <property type="molecule type" value="Genomic_DNA"/>
</dbReference>
<feature type="region of interest" description="Disordered" evidence="1">
    <location>
        <begin position="154"/>
        <end position="224"/>
    </location>
</feature>
<name>A0A504YUH7_FASGI</name>
<evidence type="ECO:0000313" key="2">
    <source>
        <dbReference type="EMBL" id="TPP65652.1"/>
    </source>
</evidence>